<evidence type="ECO:0000313" key="2">
    <source>
        <dbReference type="Proteomes" id="UP001066276"/>
    </source>
</evidence>
<organism evidence="1 2">
    <name type="scientific">Pleurodeles waltl</name>
    <name type="common">Iberian ribbed newt</name>
    <dbReference type="NCBI Taxonomy" id="8319"/>
    <lineage>
        <taxon>Eukaryota</taxon>
        <taxon>Metazoa</taxon>
        <taxon>Chordata</taxon>
        <taxon>Craniata</taxon>
        <taxon>Vertebrata</taxon>
        <taxon>Euteleostomi</taxon>
        <taxon>Amphibia</taxon>
        <taxon>Batrachia</taxon>
        <taxon>Caudata</taxon>
        <taxon>Salamandroidea</taxon>
        <taxon>Salamandridae</taxon>
        <taxon>Pleurodelinae</taxon>
        <taxon>Pleurodeles</taxon>
    </lineage>
</organism>
<feature type="non-terminal residue" evidence="1">
    <location>
        <position position="50"/>
    </location>
</feature>
<name>A0AAV7KU83_PLEWA</name>
<gene>
    <name evidence="1" type="ORF">NDU88_002259</name>
</gene>
<dbReference type="EMBL" id="JANPWB010000016">
    <property type="protein sequence ID" value="KAJ1082089.1"/>
    <property type="molecule type" value="Genomic_DNA"/>
</dbReference>
<sequence length="50" mass="5669">FMKSLCRATGWPAMDNRTMRGKLAIKICNAKRGLKKTPVLEMTTKLLVFV</sequence>
<feature type="non-terminal residue" evidence="1">
    <location>
        <position position="1"/>
    </location>
</feature>
<keyword evidence="2" id="KW-1185">Reference proteome</keyword>
<evidence type="ECO:0000313" key="1">
    <source>
        <dbReference type="EMBL" id="KAJ1082089.1"/>
    </source>
</evidence>
<reference evidence="1" key="1">
    <citation type="journal article" date="2022" name="bioRxiv">
        <title>Sequencing and chromosome-scale assembly of the giantPleurodeles waltlgenome.</title>
        <authorList>
            <person name="Brown T."/>
            <person name="Elewa A."/>
            <person name="Iarovenko S."/>
            <person name="Subramanian E."/>
            <person name="Araus A.J."/>
            <person name="Petzold A."/>
            <person name="Susuki M."/>
            <person name="Suzuki K.-i.T."/>
            <person name="Hayashi T."/>
            <person name="Toyoda A."/>
            <person name="Oliveira C."/>
            <person name="Osipova E."/>
            <person name="Leigh N.D."/>
            <person name="Simon A."/>
            <person name="Yun M.H."/>
        </authorList>
    </citation>
    <scope>NUCLEOTIDE SEQUENCE</scope>
    <source>
        <strain evidence="1">20211129_DDA</strain>
        <tissue evidence="1">Liver</tissue>
    </source>
</reference>
<dbReference type="AlphaFoldDB" id="A0AAV7KU83"/>
<proteinExistence type="predicted"/>
<accession>A0AAV7KU83</accession>
<dbReference type="Proteomes" id="UP001066276">
    <property type="component" value="Chromosome 12"/>
</dbReference>
<protein>
    <submittedName>
        <fullName evidence="1">Uncharacterized protein</fullName>
    </submittedName>
</protein>
<comment type="caution">
    <text evidence="1">The sequence shown here is derived from an EMBL/GenBank/DDBJ whole genome shotgun (WGS) entry which is preliminary data.</text>
</comment>